<name>X0U0M7_9ZZZZ</name>
<evidence type="ECO:0000313" key="1">
    <source>
        <dbReference type="EMBL" id="GAF92941.1"/>
    </source>
</evidence>
<accession>X0U0M7</accession>
<dbReference type="EMBL" id="BARS01010383">
    <property type="protein sequence ID" value="GAF92941.1"/>
    <property type="molecule type" value="Genomic_DNA"/>
</dbReference>
<feature type="non-terminal residue" evidence="1">
    <location>
        <position position="1"/>
    </location>
</feature>
<protein>
    <submittedName>
        <fullName evidence="1">Uncharacterized protein</fullName>
    </submittedName>
</protein>
<organism evidence="1">
    <name type="scientific">marine sediment metagenome</name>
    <dbReference type="NCBI Taxonomy" id="412755"/>
    <lineage>
        <taxon>unclassified sequences</taxon>
        <taxon>metagenomes</taxon>
        <taxon>ecological metagenomes</taxon>
    </lineage>
</organism>
<sequence>YGMKSFNQCLLELIEAKKISAQVGLEQSDKREELDLQLRHRNVL</sequence>
<gene>
    <name evidence="1" type="ORF">S01H1_19255</name>
</gene>
<reference evidence="1" key="1">
    <citation type="journal article" date="2014" name="Front. Microbiol.">
        <title>High frequency of phylogenetically diverse reductive dehalogenase-homologous genes in deep subseafloor sedimentary metagenomes.</title>
        <authorList>
            <person name="Kawai M."/>
            <person name="Futagami T."/>
            <person name="Toyoda A."/>
            <person name="Takaki Y."/>
            <person name="Nishi S."/>
            <person name="Hori S."/>
            <person name="Arai W."/>
            <person name="Tsubouchi T."/>
            <person name="Morono Y."/>
            <person name="Uchiyama I."/>
            <person name="Ito T."/>
            <person name="Fujiyama A."/>
            <person name="Inagaki F."/>
            <person name="Takami H."/>
        </authorList>
    </citation>
    <scope>NUCLEOTIDE SEQUENCE</scope>
    <source>
        <strain evidence="1">Expedition CK06-06</strain>
    </source>
</reference>
<comment type="caution">
    <text evidence="1">The sequence shown here is derived from an EMBL/GenBank/DDBJ whole genome shotgun (WGS) entry which is preliminary data.</text>
</comment>
<proteinExistence type="predicted"/>
<dbReference type="AlphaFoldDB" id="X0U0M7"/>